<evidence type="ECO:0000256" key="1">
    <source>
        <dbReference type="SAM" id="Phobius"/>
    </source>
</evidence>
<organism evidence="2 3">
    <name type="scientific">Actinomycetospora termitidis</name>
    <dbReference type="NCBI Taxonomy" id="3053470"/>
    <lineage>
        <taxon>Bacteria</taxon>
        <taxon>Bacillati</taxon>
        <taxon>Actinomycetota</taxon>
        <taxon>Actinomycetes</taxon>
        <taxon>Pseudonocardiales</taxon>
        <taxon>Pseudonocardiaceae</taxon>
        <taxon>Actinomycetospora</taxon>
    </lineage>
</organism>
<keyword evidence="3" id="KW-1185">Reference proteome</keyword>
<sequence>MRSRRARQVVAVLLVVAAIAWLPLNHAIEGPTLFVIDATHGVTAADLISVVVFLLARVLFLSGVRVPARRERALTPR</sequence>
<proteinExistence type="predicted"/>
<reference evidence="2 3" key="1">
    <citation type="submission" date="2023-06" db="EMBL/GenBank/DDBJ databases">
        <title>Actinomycetospora Odt1-22.</title>
        <authorList>
            <person name="Supong K."/>
        </authorList>
    </citation>
    <scope>NUCLEOTIDE SEQUENCE [LARGE SCALE GENOMIC DNA]</scope>
    <source>
        <strain evidence="2 3">Odt1-22</strain>
    </source>
</reference>
<evidence type="ECO:0000313" key="2">
    <source>
        <dbReference type="EMBL" id="MDL5154944.1"/>
    </source>
</evidence>
<dbReference type="RefSeq" id="WP_286051027.1">
    <property type="nucleotide sequence ID" value="NZ_JASVWF010000001.1"/>
</dbReference>
<keyword evidence="1" id="KW-0812">Transmembrane</keyword>
<dbReference type="EMBL" id="JASVWF010000001">
    <property type="protein sequence ID" value="MDL5154944.1"/>
    <property type="molecule type" value="Genomic_DNA"/>
</dbReference>
<protein>
    <submittedName>
        <fullName evidence="2">Uncharacterized protein</fullName>
    </submittedName>
</protein>
<keyword evidence="1" id="KW-0472">Membrane</keyword>
<dbReference type="Proteomes" id="UP001231924">
    <property type="component" value="Unassembled WGS sequence"/>
</dbReference>
<comment type="caution">
    <text evidence="2">The sequence shown here is derived from an EMBL/GenBank/DDBJ whole genome shotgun (WGS) entry which is preliminary data.</text>
</comment>
<accession>A0ABT7M2Q1</accession>
<feature type="transmembrane region" description="Helical" evidence="1">
    <location>
        <begin position="43"/>
        <end position="64"/>
    </location>
</feature>
<keyword evidence="1" id="KW-1133">Transmembrane helix</keyword>
<name>A0ABT7M2Q1_9PSEU</name>
<gene>
    <name evidence="2" type="ORF">QRT03_03170</name>
</gene>
<evidence type="ECO:0000313" key="3">
    <source>
        <dbReference type="Proteomes" id="UP001231924"/>
    </source>
</evidence>